<reference evidence="1 2" key="1">
    <citation type="submission" date="2017-08" db="EMBL/GenBank/DDBJ databases">
        <title>Whole Genome Sequence of Sphingobium hydrophobicum C1: Insights into Adaption to the Electronic-waste Contaminated Sediment.</title>
        <authorList>
            <person name="Song D."/>
            <person name="Chen X."/>
            <person name="Xu M."/>
        </authorList>
    </citation>
    <scope>NUCLEOTIDE SEQUENCE [LARGE SCALE GENOMIC DNA]</scope>
    <source>
        <strain evidence="1 2">C1</strain>
    </source>
</reference>
<dbReference type="RefSeq" id="WP_095687249.1">
    <property type="nucleotide sequence ID" value="NZ_CP022746.1"/>
</dbReference>
<name>A0A249MXE3_SPHXE</name>
<dbReference type="KEGG" id="shyd:CJD35_16130"/>
<dbReference type="AlphaFoldDB" id="A0A249MXE3"/>
<organism evidence="1 2">
    <name type="scientific">Sphingobium xenophagum</name>
    <dbReference type="NCBI Taxonomy" id="121428"/>
    <lineage>
        <taxon>Bacteria</taxon>
        <taxon>Pseudomonadati</taxon>
        <taxon>Pseudomonadota</taxon>
        <taxon>Alphaproteobacteria</taxon>
        <taxon>Sphingomonadales</taxon>
        <taxon>Sphingomonadaceae</taxon>
        <taxon>Sphingobium</taxon>
    </lineage>
</organism>
<sequence>MAIGQYSGDYPVTAKSPLERAARALCSFDGNGQNIKFEGKPMWQSYLPQARATLEAIKDPGPALLEAGHEQI</sequence>
<dbReference type="Proteomes" id="UP000217141">
    <property type="component" value="Chromosome II"/>
</dbReference>
<evidence type="ECO:0000313" key="2">
    <source>
        <dbReference type="Proteomes" id="UP000217141"/>
    </source>
</evidence>
<gene>
    <name evidence="1" type="ORF">CJD35_16130</name>
</gene>
<accession>A0A249MXE3</accession>
<proteinExistence type="predicted"/>
<protein>
    <submittedName>
        <fullName evidence="1">Uncharacterized protein</fullName>
    </submittedName>
</protein>
<dbReference type="EMBL" id="CP022746">
    <property type="protein sequence ID" value="ASY46043.1"/>
    <property type="molecule type" value="Genomic_DNA"/>
</dbReference>
<evidence type="ECO:0000313" key="1">
    <source>
        <dbReference type="EMBL" id="ASY46043.1"/>
    </source>
</evidence>